<proteinExistence type="predicted"/>
<sequence>MSGEDFFDREAELDVLESRVRGRNHVQRRTGKTSILRELGRRLEDEGWAFLFVDAEGATCPEDVVARTSSKTARATRAGA</sequence>
<dbReference type="AlphaFoldDB" id="A0A6B0Y3M6"/>
<dbReference type="EMBL" id="VXRY01000464">
    <property type="protein sequence ID" value="MXY34667.1"/>
    <property type="molecule type" value="Genomic_DNA"/>
</dbReference>
<name>A0A6B0Y3M6_9RHOB</name>
<organism evidence="1">
    <name type="scientific">Boseongicola sp. SB0664_bin_43</name>
    <dbReference type="NCBI Taxonomy" id="2604844"/>
    <lineage>
        <taxon>Bacteria</taxon>
        <taxon>Pseudomonadati</taxon>
        <taxon>Pseudomonadota</taxon>
        <taxon>Alphaproteobacteria</taxon>
        <taxon>Rhodobacterales</taxon>
        <taxon>Paracoccaceae</taxon>
        <taxon>Boseongicola</taxon>
    </lineage>
</organism>
<evidence type="ECO:0000313" key="1">
    <source>
        <dbReference type="EMBL" id="MXY34667.1"/>
    </source>
</evidence>
<comment type="caution">
    <text evidence="1">The sequence shown here is derived from an EMBL/GenBank/DDBJ whole genome shotgun (WGS) entry which is preliminary data.</text>
</comment>
<evidence type="ECO:0008006" key="2">
    <source>
        <dbReference type="Google" id="ProtNLM"/>
    </source>
</evidence>
<protein>
    <recommendedName>
        <fullName evidence="2">ATP-binding protein</fullName>
    </recommendedName>
</protein>
<dbReference type="SUPFAM" id="SSF52540">
    <property type="entry name" value="P-loop containing nucleoside triphosphate hydrolases"/>
    <property type="match status" value="1"/>
</dbReference>
<feature type="non-terminal residue" evidence="1">
    <location>
        <position position="80"/>
    </location>
</feature>
<dbReference type="Gene3D" id="3.40.50.300">
    <property type="entry name" value="P-loop containing nucleotide triphosphate hydrolases"/>
    <property type="match status" value="1"/>
</dbReference>
<accession>A0A6B0Y3M6</accession>
<gene>
    <name evidence="1" type="ORF">F4Y60_11380</name>
</gene>
<dbReference type="InterPro" id="IPR027417">
    <property type="entry name" value="P-loop_NTPase"/>
</dbReference>
<reference evidence="1" key="1">
    <citation type="submission" date="2019-09" db="EMBL/GenBank/DDBJ databases">
        <title>Characterisation of the sponge microbiome using genome-centric metagenomics.</title>
        <authorList>
            <person name="Engelberts J.P."/>
            <person name="Robbins S.J."/>
            <person name="De Goeij J.M."/>
            <person name="Aranda M."/>
            <person name="Bell S.C."/>
            <person name="Webster N.S."/>
        </authorList>
    </citation>
    <scope>NUCLEOTIDE SEQUENCE</scope>
    <source>
        <strain evidence="1">SB0664_bin_43</strain>
    </source>
</reference>